<dbReference type="EMBL" id="SPHZ02000011">
    <property type="protein sequence ID" value="KAF0894300.1"/>
    <property type="molecule type" value="Genomic_DNA"/>
</dbReference>
<keyword evidence="2" id="KW-0521">NADP</keyword>
<dbReference type="SUPFAM" id="SSF51735">
    <property type="entry name" value="NAD(P)-binding Rossmann-fold domains"/>
    <property type="match status" value="1"/>
</dbReference>
<dbReference type="OrthoDB" id="7289984at2759"/>
<keyword evidence="3" id="KW-0560">Oxidoreductase</keyword>
<evidence type="ECO:0000313" key="4">
    <source>
        <dbReference type="EMBL" id="KAF0894300.1"/>
    </source>
</evidence>
<protein>
    <submittedName>
        <fullName evidence="4">Uncharacterized protein</fullName>
    </submittedName>
</protein>
<dbReference type="InterPro" id="IPR002347">
    <property type="entry name" value="SDR_fam"/>
</dbReference>
<accession>A0A6G1C298</accession>
<reference evidence="4 5" key="1">
    <citation type="submission" date="2019-11" db="EMBL/GenBank/DDBJ databases">
        <title>Whole genome sequence of Oryza granulata.</title>
        <authorList>
            <person name="Li W."/>
        </authorList>
    </citation>
    <scope>NUCLEOTIDE SEQUENCE [LARGE SCALE GENOMIC DNA]</scope>
    <source>
        <strain evidence="5">cv. Menghai</strain>
        <tissue evidence="4">Leaf</tissue>
    </source>
</reference>
<dbReference type="InterPro" id="IPR036291">
    <property type="entry name" value="NAD(P)-bd_dom_sf"/>
</dbReference>
<sequence length="148" mass="15914">MTFGAPGSQFFVTGGNKGIGLEVCRQLASEGVVVVLTTRDKRKGAEAVQGLHASGLSDVVFHELDVSDPSSAARLADFVKKKFGKLDILINNAGVIGATAEIDTTVALEEVYFSGEDHKQELNDVDNLTVERLDELSGLFLEDYRKAI</sequence>
<proteinExistence type="inferred from homology"/>
<dbReference type="Pfam" id="PF00106">
    <property type="entry name" value="adh_short"/>
    <property type="match status" value="1"/>
</dbReference>
<comment type="caution">
    <text evidence="4">The sequence shown here is derived from an EMBL/GenBank/DDBJ whole genome shotgun (WGS) entry which is preliminary data.</text>
</comment>
<dbReference type="PRINTS" id="PR00081">
    <property type="entry name" value="GDHRDH"/>
</dbReference>
<dbReference type="GO" id="GO:0016491">
    <property type="term" value="F:oxidoreductase activity"/>
    <property type="evidence" value="ECO:0007669"/>
    <property type="project" value="UniProtKB-KW"/>
</dbReference>
<dbReference type="GO" id="GO:0016020">
    <property type="term" value="C:membrane"/>
    <property type="evidence" value="ECO:0007669"/>
    <property type="project" value="TreeGrafter"/>
</dbReference>
<dbReference type="AlphaFoldDB" id="A0A6G1C298"/>
<evidence type="ECO:0000256" key="3">
    <source>
        <dbReference type="ARBA" id="ARBA00023002"/>
    </source>
</evidence>
<comment type="similarity">
    <text evidence="1">Belongs to the short-chain dehydrogenases/reductases (SDR) family.</text>
</comment>
<keyword evidence="5" id="KW-1185">Reference proteome</keyword>
<gene>
    <name evidence="4" type="ORF">E2562_038272</name>
</gene>
<dbReference type="PANTHER" id="PTHR43490:SF92">
    <property type="entry name" value="SHORT-CHAIN DEHYDROGENASE_REDUCTASE"/>
    <property type="match status" value="1"/>
</dbReference>
<name>A0A6G1C298_9ORYZ</name>
<organism evidence="4 5">
    <name type="scientific">Oryza meyeriana var. granulata</name>
    <dbReference type="NCBI Taxonomy" id="110450"/>
    <lineage>
        <taxon>Eukaryota</taxon>
        <taxon>Viridiplantae</taxon>
        <taxon>Streptophyta</taxon>
        <taxon>Embryophyta</taxon>
        <taxon>Tracheophyta</taxon>
        <taxon>Spermatophyta</taxon>
        <taxon>Magnoliopsida</taxon>
        <taxon>Liliopsida</taxon>
        <taxon>Poales</taxon>
        <taxon>Poaceae</taxon>
        <taxon>BOP clade</taxon>
        <taxon>Oryzoideae</taxon>
        <taxon>Oryzeae</taxon>
        <taxon>Oryzinae</taxon>
        <taxon>Oryza</taxon>
        <taxon>Oryza meyeriana</taxon>
    </lineage>
</organism>
<dbReference type="Gene3D" id="3.40.50.720">
    <property type="entry name" value="NAD(P)-binding Rossmann-like Domain"/>
    <property type="match status" value="1"/>
</dbReference>
<dbReference type="Proteomes" id="UP000479710">
    <property type="component" value="Unassembled WGS sequence"/>
</dbReference>
<dbReference type="PANTHER" id="PTHR43490">
    <property type="entry name" value="(+)-NEOMENTHOL DEHYDROGENASE"/>
    <property type="match status" value="1"/>
</dbReference>
<evidence type="ECO:0000256" key="2">
    <source>
        <dbReference type="ARBA" id="ARBA00022857"/>
    </source>
</evidence>
<evidence type="ECO:0000313" key="5">
    <source>
        <dbReference type="Proteomes" id="UP000479710"/>
    </source>
</evidence>
<evidence type="ECO:0000256" key="1">
    <source>
        <dbReference type="ARBA" id="ARBA00006484"/>
    </source>
</evidence>